<organism evidence="2 3">
    <name type="scientific">Mesorhizobium wenxiniae</name>
    <dbReference type="NCBI Taxonomy" id="2014805"/>
    <lineage>
        <taxon>Bacteria</taxon>
        <taxon>Pseudomonadati</taxon>
        <taxon>Pseudomonadota</taxon>
        <taxon>Alphaproteobacteria</taxon>
        <taxon>Hyphomicrobiales</taxon>
        <taxon>Phyllobacteriaceae</taxon>
        <taxon>Mesorhizobium</taxon>
    </lineage>
</organism>
<proteinExistence type="predicted"/>
<sequence>MLISRRADRSGAISLPKRAQTTIDVEEMDGRWYIKVNVEGRDRRALGPFKSREDARVMANEQRDRLRDEANISD</sequence>
<evidence type="ECO:0000256" key="1">
    <source>
        <dbReference type="SAM" id="MobiDB-lite"/>
    </source>
</evidence>
<dbReference type="EMBL" id="NPKH01000033">
    <property type="protein sequence ID" value="PAP92779.1"/>
    <property type="molecule type" value="Genomic_DNA"/>
</dbReference>
<comment type="caution">
    <text evidence="2">The sequence shown here is derived from an EMBL/GenBank/DDBJ whole genome shotgun (WGS) entry which is preliminary data.</text>
</comment>
<accession>A0A271KCQ9</accession>
<gene>
    <name evidence="2" type="ORF">CIT31_26195</name>
</gene>
<protein>
    <recommendedName>
        <fullName evidence="4">DUF2188 domain-containing protein</fullName>
    </recommendedName>
</protein>
<evidence type="ECO:0000313" key="2">
    <source>
        <dbReference type="EMBL" id="PAP92779.1"/>
    </source>
</evidence>
<evidence type="ECO:0000313" key="3">
    <source>
        <dbReference type="Proteomes" id="UP000215931"/>
    </source>
</evidence>
<name>A0A271KCQ9_9HYPH</name>
<evidence type="ECO:0008006" key="4">
    <source>
        <dbReference type="Google" id="ProtNLM"/>
    </source>
</evidence>
<dbReference type="AlphaFoldDB" id="A0A271KCQ9"/>
<keyword evidence="3" id="KW-1185">Reference proteome</keyword>
<reference evidence="2 3" key="1">
    <citation type="submission" date="2017-08" db="EMBL/GenBank/DDBJ databases">
        <title>Mesorhizobium wenxinae sp. nov., a novel rhizobial species isolated from root nodules of chickpea (Cicer arietinum L.).</title>
        <authorList>
            <person name="Zhang J."/>
        </authorList>
    </citation>
    <scope>NUCLEOTIDE SEQUENCE [LARGE SCALE GENOMIC DNA]</scope>
    <source>
        <strain evidence="3">WYCCWR 10019</strain>
    </source>
</reference>
<feature type="region of interest" description="Disordered" evidence="1">
    <location>
        <begin position="55"/>
        <end position="74"/>
    </location>
</feature>
<dbReference type="Proteomes" id="UP000215931">
    <property type="component" value="Unassembled WGS sequence"/>
</dbReference>